<feature type="region of interest" description="Disordered" evidence="1">
    <location>
        <begin position="1"/>
        <end position="24"/>
    </location>
</feature>
<proteinExistence type="predicted"/>
<evidence type="ECO:0000256" key="1">
    <source>
        <dbReference type="SAM" id="MobiDB-lite"/>
    </source>
</evidence>
<keyword evidence="2" id="KW-0472">Membrane</keyword>
<feature type="transmembrane region" description="Helical" evidence="2">
    <location>
        <begin position="57"/>
        <end position="79"/>
    </location>
</feature>
<evidence type="ECO:0000256" key="2">
    <source>
        <dbReference type="SAM" id="Phobius"/>
    </source>
</evidence>
<evidence type="ECO:0000313" key="4">
    <source>
        <dbReference type="Proteomes" id="UP000275456"/>
    </source>
</evidence>
<keyword evidence="2" id="KW-0812">Transmembrane</keyword>
<organism evidence="3 4">
    <name type="scientific">Agrococcus jenensis</name>
    <dbReference type="NCBI Taxonomy" id="46353"/>
    <lineage>
        <taxon>Bacteria</taxon>
        <taxon>Bacillati</taxon>
        <taxon>Actinomycetota</taxon>
        <taxon>Actinomycetes</taxon>
        <taxon>Micrococcales</taxon>
        <taxon>Microbacteriaceae</taxon>
        <taxon>Agrococcus</taxon>
    </lineage>
</organism>
<dbReference type="RefSeq" id="WP_123696701.1">
    <property type="nucleotide sequence ID" value="NZ_RKHJ01000001.1"/>
</dbReference>
<accession>A0A3N2ARG0</accession>
<evidence type="ECO:0000313" key="3">
    <source>
        <dbReference type="EMBL" id="ROR65633.1"/>
    </source>
</evidence>
<name>A0A3N2ARG0_9MICO</name>
<reference evidence="3 4" key="1">
    <citation type="submission" date="2018-11" db="EMBL/GenBank/DDBJ databases">
        <title>Sequencing the genomes of 1000 actinobacteria strains.</title>
        <authorList>
            <person name="Klenk H.-P."/>
        </authorList>
    </citation>
    <scope>NUCLEOTIDE SEQUENCE [LARGE SCALE GENOMIC DNA]</scope>
    <source>
        <strain evidence="3 4">DSM 9580</strain>
    </source>
</reference>
<comment type="caution">
    <text evidence="3">The sequence shown here is derived from an EMBL/GenBank/DDBJ whole genome shotgun (WGS) entry which is preliminary data.</text>
</comment>
<gene>
    <name evidence="3" type="ORF">EDD26_1002</name>
</gene>
<dbReference type="AlphaFoldDB" id="A0A3N2ARG0"/>
<dbReference type="Proteomes" id="UP000275456">
    <property type="component" value="Unassembled WGS sequence"/>
</dbReference>
<keyword evidence="2" id="KW-1133">Transmembrane helix</keyword>
<protein>
    <submittedName>
        <fullName evidence="3">Uncharacterized protein</fullName>
    </submittedName>
</protein>
<keyword evidence="4" id="KW-1185">Reference proteome</keyword>
<dbReference type="EMBL" id="RKHJ01000001">
    <property type="protein sequence ID" value="ROR65633.1"/>
    <property type="molecule type" value="Genomic_DNA"/>
</dbReference>
<feature type="transmembrane region" description="Helical" evidence="2">
    <location>
        <begin position="32"/>
        <end position="51"/>
    </location>
</feature>
<feature type="compositionally biased region" description="Basic and acidic residues" evidence="1">
    <location>
        <begin position="1"/>
        <end position="16"/>
    </location>
</feature>
<sequence>MTDHHRPDGQDHRRTDGPVQPTRRQQLKPFEYLAFAAVAGVFAGLVVLLSVRDVVLALVAFGVAFIFTLLLTATLMLAIKPKGRSAADLDKREGFEP</sequence>
<dbReference type="OrthoDB" id="5081451at2"/>